<organism evidence="2 3">
    <name type="scientific">Eumeta variegata</name>
    <name type="common">Bagworm moth</name>
    <name type="synonym">Eumeta japonica</name>
    <dbReference type="NCBI Taxonomy" id="151549"/>
    <lineage>
        <taxon>Eukaryota</taxon>
        <taxon>Metazoa</taxon>
        <taxon>Ecdysozoa</taxon>
        <taxon>Arthropoda</taxon>
        <taxon>Hexapoda</taxon>
        <taxon>Insecta</taxon>
        <taxon>Pterygota</taxon>
        <taxon>Neoptera</taxon>
        <taxon>Endopterygota</taxon>
        <taxon>Lepidoptera</taxon>
        <taxon>Glossata</taxon>
        <taxon>Ditrysia</taxon>
        <taxon>Tineoidea</taxon>
        <taxon>Psychidae</taxon>
        <taxon>Oiketicinae</taxon>
        <taxon>Eumeta</taxon>
    </lineage>
</organism>
<feature type="region of interest" description="Disordered" evidence="1">
    <location>
        <begin position="1"/>
        <end position="41"/>
    </location>
</feature>
<feature type="compositionally biased region" description="Polar residues" evidence="1">
    <location>
        <begin position="1"/>
        <end position="14"/>
    </location>
</feature>
<protein>
    <submittedName>
        <fullName evidence="2">Uncharacterized protein</fullName>
    </submittedName>
</protein>
<keyword evidence="3" id="KW-1185">Reference proteome</keyword>
<dbReference type="EMBL" id="BGZK01000823">
    <property type="protein sequence ID" value="GBP61788.1"/>
    <property type="molecule type" value="Genomic_DNA"/>
</dbReference>
<evidence type="ECO:0000313" key="3">
    <source>
        <dbReference type="Proteomes" id="UP000299102"/>
    </source>
</evidence>
<dbReference type="AlphaFoldDB" id="A0A4C1XEC6"/>
<name>A0A4C1XEC6_EUMVA</name>
<accession>A0A4C1XEC6</accession>
<dbReference type="Proteomes" id="UP000299102">
    <property type="component" value="Unassembled WGS sequence"/>
</dbReference>
<comment type="caution">
    <text evidence="2">The sequence shown here is derived from an EMBL/GenBank/DDBJ whole genome shotgun (WGS) entry which is preliminary data.</text>
</comment>
<evidence type="ECO:0000256" key="1">
    <source>
        <dbReference type="SAM" id="MobiDB-lite"/>
    </source>
</evidence>
<gene>
    <name evidence="2" type="ORF">EVAR_88711_1</name>
</gene>
<feature type="compositionally biased region" description="Basic residues" evidence="1">
    <location>
        <begin position="24"/>
        <end position="37"/>
    </location>
</feature>
<evidence type="ECO:0000313" key="2">
    <source>
        <dbReference type="EMBL" id="GBP61788.1"/>
    </source>
</evidence>
<proteinExistence type="predicted"/>
<reference evidence="2 3" key="1">
    <citation type="journal article" date="2019" name="Commun. Biol.">
        <title>The bagworm genome reveals a unique fibroin gene that provides high tensile strength.</title>
        <authorList>
            <person name="Kono N."/>
            <person name="Nakamura H."/>
            <person name="Ohtoshi R."/>
            <person name="Tomita M."/>
            <person name="Numata K."/>
            <person name="Arakawa K."/>
        </authorList>
    </citation>
    <scope>NUCLEOTIDE SEQUENCE [LARGE SCALE GENOMIC DNA]</scope>
</reference>
<sequence>MSRSGPTQATSTTRSAERPTIKPRSSHRRERATRRRPDRPAFCAPALGPAPQVMCYKSAAAIYSHCTYCACAVVVLPGITA</sequence>